<gene>
    <name evidence="1" type="ORF">MPAN_013170</name>
</gene>
<evidence type="ECO:0000313" key="2">
    <source>
        <dbReference type="Proteomes" id="UP000620133"/>
    </source>
</evidence>
<name>A0A7U9THG4_9MOLU</name>
<accession>A0A7U9THG4</accession>
<reference evidence="1" key="1">
    <citation type="submission" date="2021-01" db="EMBL/GenBank/DDBJ databases">
        <title>Draft genome sequence of Acholeplasmataceae bacterium strain Mahy22.</title>
        <authorList>
            <person name="Watanabe M."/>
            <person name="Kojima H."/>
            <person name="Fukui M."/>
        </authorList>
    </citation>
    <scope>NUCLEOTIDE SEQUENCE</scope>
    <source>
        <strain evidence="1">Mahy22</strain>
    </source>
</reference>
<organism evidence="1 2">
    <name type="scientific">Mariniplasma anaerobium</name>
    <dbReference type="NCBI Taxonomy" id="2735436"/>
    <lineage>
        <taxon>Bacteria</taxon>
        <taxon>Bacillati</taxon>
        <taxon>Mycoplasmatota</taxon>
        <taxon>Mollicutes</taxon>
        <taxon>Acholeplasmatales</taxon>
        <taxon>Acholeplasmataceae</taxon>
        <taxon>Mariniplasma</taxon>
    </lineage>
</organism>
<keyword evidence="2" id="KW-1185">Reference proteome</keyword>
<dbReference type="AlphaFoldDB" id="A0A7U9THG4"/>
<dbReference type="EMBL" id="AP024412">
    <property type="protein sequence ID" value="BCR36424.1"/>
    <property type="molecule type" value="Genomic_DNA"/>
</dbReference>
<protein>
    <submittedName>
        <fullName evidence="1">Uncharacterized protein</fullName>
    </submittedName>
</protein>
<proteinExistence type="predicted"/>
<dbReference type="RefSeq" id="WP_176238766.1">
    <property type="nucleotide sequence ID" value="NZ_AP024412.1"/>
</dbReference>
<sequence>MNKKNLITLIKTKADEKQIPNFSAQIIEKVENQNVFVKQEVSIIKKTNRFKPLYASLTTVFGLLILFLAFSVVRSNNVDLFADSNFSDSVVLSTIATVNYIEQTEVLALDDSYTILLADEQTDDLIEGQIDDVVSYAKFMEVLLNNGDDYQKEIEKSDIDGYEKMITYKLNNLSDEEMIYQLYYNEGINLNKNTYQVEGLLKYGDNDYQIAIEGSFDEKQYTLTYQHSEQNYIDVNYQVENQNQKLSIMVYKNNVLDQEVAIEYDDYESATLSYMKGQTKGTYQFEIETSDNTKGMKVNYSIGTSDSGSIEFGLSDDDQKGYILNINPDNRESFMMEKERPSMPNHGKGQQNN</sequence>
<dbReference type="KEGG" id="manr:MPAN_013170"/>
<dbReference type="Proteomes" id="UP000620133">
    <property type="component" value="Chromosome"/>
</dbReference>
<evidence type="ECO:0000313" key="1">
    <source>
        <dbReference type="EMBL" id="BCR36424.1"/>
    </source>
</evidence>